<name>A0A2A4B459_9SPHN</name>
<dbReference type="InterPro" id="IPR000595">
    <property type="entry name" value="cNMP-bd_dom"/>
</dbReference>
<dbReference type="EMBL" id="NWMW01000002">
    <property type="protein sequence ID" value="PCD02446.1"/>
    <property type="molecule type" value="Genomic_DNA"/>
</dbReference>
<dbReference type="SUPFAM" id="SSF51206">
    <property type="entry name" value="cAMP-binding domain-like"/>
    <property type="match status" value="1"/>
</dbReference>
<accession>A0A2A4B459</accession>
<evidence type="ECO:0000256" key="3">
    <source>
        <dbReference type="ARBA" id="ARBA00023163"/>
    </source>
</evidence>
<protein>
    <recommendedName>
        <fullName evidence="4">HTH crp-type domain-containing protein</fullName>
    </recommendedName>
</protein>
<dbReference type="Gene3D" id="1.10.10.10">
    <property type="entry name" value="Winged helix-like DNA-binding domain superfamily/Winged helix DNA-binding domain"/>
    <property type="match status" value="1"/>
</dbReference>
<evidence type="ECO:0000313" key="5">
    <source>
        <dbReference type="EMBL" id="PCD02446.1"/>
    </source>
</evidence>
<evidence type="ECO:0000256" key="2">
    <source>
        <dbReference type="ARBA" id="ARBA00023125"/>
    </source>
</evidence>
<reference evidence="5 6" key="1">
    <citation type="submission" date="2017-09" db="EMBL/GenBank/DDBJ databases">
        <title>Sphingomonas spermidinifaciens 9NM-10, whole genome shotgun sequence.</title>
        <authorList>
            <person name="Feng G."/>
            <person name="Zhu H."/>
        </authorList>
    </citation>
    <scope>NUCLEOTIDE SEQUENCE [LARGE SCALE GENOMIC DNA]</scope>
    <source>
        <strain evidence="5 6">9NM-10</strain>
    </source>
</reference>
<evidence type="ECO:0000256" key="1">
    <source>
        <dbReference type="ARBA" id="ARBA00023015"/>
    </source>
</evidence>
<dbReference type="InterPro" id="IPR012318">
    <property type="entry name" value="HTH_CRP"/>
</dbReference>
<dbReference type="Pfam" id="PF13545">
    <property type="entry name" value="HTH_Crp_2"/>
    <property type="match status" value="1"/>
</dbReference>
<organism evidence="5 6">
    <name type="scientific">Sphingomonas spermidinifaciens</name>
    <dbReference type="NCBI Taxonomy" id="1141889"/>
    <lineage>
        <taxon>Bacteria</taxon>
        <taxon>Pseudomonadati</taxon>
        <taxon>Pseudomonadota</taxon>
        <taxon>Alphaproteobacteria</taxon>
        <taxon>Sphingomonadales</taxon>
        <taxon>Sphingomonadaceae</taxon>
        <taxon>Sphingomonas</taxon>
    </lineage>
</organism>
<dbReference type="CDD" id="cd00038">
    <property type="entry name" value="CAP_ED"/>
    <property type="match status" value="1"/>
</dbReference>
<evidence type="ECO:0000313" key="6">
    <source>
        <dbReference type="Proteomes" id="UP000218366"/>
    </source>
</evidence>
<dbReference type="OrthoDB" id="6155297at2"/>
<keyword evidence="1" id="KW-0805">Transcription regulation</keyword>
<evidence type="ECO:0000259" key="4">
    <source>
        <dbReference type="PROSITE" id="PS51063"/>
    </source>
</evidence>
<dbReference type="SUPFAM" id="SSF46785">
    <property type="entry name" value="Winged helix' DNA-binding domain"/>
    <property type="match status" value="1"/>
</dbReference>
<dbReference type="InterPro" id="IPR014710">
    <property type="entry name" value="RmlC-like_jellyroll"/>
</dbReference>
<sequence>MRLKPWPRRTFDMLFTEKPEKVRSLLSTKLMLAGRLDLAGADVLDAALARDVRTIEGGMPIFDQGERPDAIEVIVDGWAIRERVPRTGRRQIVAILCGGDVCDFNVFMMRAADSGCRVVGKARVARIGRTALNHLNRHHPAVGQALWWESMTATAIQREWSANLAMRRAEPRIAALLCMLFARMRLTSAIDAMTMPWPFTQSDLANACGLTPEHCNRSLSALRKRGLVEIKDGHVTIADPPALASYAAFDADALHCDPGLLPFASPAECDKGITPVMLTELANAE</sequence>
<dbReference type="Proteomes" id="UP000218366">
    <property type="component" value="Unassembled WGS sequence"/>
</dbReference>
<keyword evidence="2" id="KW-0238">DNA-binding</keyword>
<dbReference type="InterPro" id="IPR036388">
    <property type="entry name" value="WH-like_DNA-bd_sf"/>
</dbReference>
<dbReference type="AlphaFoldDB" id="A0A2A4B459"/>
<comment type="caution">
    <text evidence="5">The sequence shown here is derived from an EMBL/GenBank/DDBJ whole genome shotgun (WGS) entry which is preliminary data.</text>
</comment>
<dbReference type="SMART" id="SM00419">
    <property type="entry name" value="HTH_CRP"/>
    <property type="match status" value="1"/>
</dbReference>
<dbReference type="InterPro" id="IPR036390">
    <property type="entry name" value="WH_DNA-bd_sf"/>
</dbReference>
<dbReference type="PROSITE" id="PS51063">
    <property type="entry name" value="HTH_CRP_2"/>
    <property type="match status" value="1"/>
</dbReference>
<keyword evidence="6" id="KW-1185">Reference proteome</keyword>
<feature type="domain" description="HTH crp-type" evidence="4">
    <location>
        <begin position="167"/>
        <end position="241"/>
    </location>
</feature>
<dbReference type="InterPro" id="IPR018490">
    <property type="entry name" value="cNMP-bd_dom_sf"/>
</dbReference>
<keyword evidence="3" id="KW-0804">Transcription</keyword>
<dbReference type="GO" id="GO:0006355">
    <property type="term" value="P:regulation of DNA-templated transcription"/>
    <property type="evidence" value="ECO:0007669"/>
    <property type="project" value="InterPro"/>
</dbReference>
<dbReference type="GO" id="GO:0003677">
    <property type="term" value="F:DNA binding"/>
    <property type="evidence" value="ECO:0007669"/>
    <property type="project" value="UniProtKB-KW"/>
</dbReference>
<gene>
    <name evidence="5" type="ORF">COC42_13575</name>
</gene>
<dbReference type="Gene3D" id="2.60.120.10">
    <property type="entry name" value="Jelly Rolls"/>
    <property type="match status" value="1"/>
</dbReference>
<proteinExistence type="predicted"/>